<dbReference type="PANTHER" id="PTHR47197:SF3">
    <property type="entry name" value="DIHYDRO-HEME D1 DEHYDROGENASE"/>
    <property type="match status" value="1"/>
</dbReference>
<keyword evidence="3" id="KW-1185">Reference proteome</keyword>
<protein>
    <submittedName>
        <fullName evidence="2">Quinohemoprotein amine dehydrogenase beta subunit</fullName>
    </submittedName>
</protein>
<feature type="chain" id="PRO_5020900859" evidence="1">
    <location>
        <begin position="28"/>
        <end position="365"/>
    </location>
</feature>
<dbReference type="Gene3D" id="2.130.10.10">
    <property type="entry name" value="YVTN repeat-like/Quinoprotein amine dehydrogenase"/>
    <property type="match status" value="1"/>
</dbReference>
<organism evidence="2 3">
    <name type="scientific">Plasticicumulans lactativorans</name>
    <dbReference type="NCBI Taxonomy" id="1133106"/>
    <lineage>
        <taxon>Bacteria</taxon>
        <taxon>Pseudomonadati</taxon>
        <taxon>Pseudomonadota</taxon>
        <taxon>Gammaproteobacteria</taxon>
        <taxon>Candidatus Competibacteraceae</taxon>
        <taxon>Plasticicumulans</taxon>
    </lineage>
</organism>
<sequence>MKKTHALLPAALLAALGGLAGGTDAHAATYLLTAARPNQLVLVNATERKVERTYPIPGDGIPSVVALSPDSCIAYVLTNRWESVSGIDLDTGKEVFRADMSEPGLRVKTMFAMTVSADGKELYVHQIPTRLKATEYQVEPTRIAVYDTAAGLGARPKKTFPAPRSIVQLLPARDGGRVYALGRELFAFDTHTGQLAETLPLQSWKQPNLSAPDVLAVWPQWEQSGVFATPYYAARTDLPADSPEAFRTGLLTLDLKTGAMKATDFEPTAVVIFSSVINPVKHDEAFSVYTQLSKIDLAGGRVAKRIDLEHTYYSINMSADGKEVYVGGALGDIAVYSSDTLEKLATIPLPGGVNMSTASMRVVQR</sequence>
<feature type="signal peptide" evidence="1">
    <location>
        <begin position="1"/>
        <end position="27"/>
    </location>
</feature>
<proteinExistence type="predicted"/>
<evidence type="ECO:0000256" key="1">
    <source>
        <dbReference type="SAM" id="SignalP"/>
    </source>
</evidence>
<name>A0A4R2L795_9GAMM</name>
<dbReference type="InterPro" id="IPR051200">
    <property type="entry name" value="Host-pathogen_enzymatic-act"/>
</dbReference>
<accession>A0A4R2L795</accession>
<dbReference type="InterPro" id="IPR015943">
    <property type="entry name" value="WD40/YVTN_repeat-like_dom_sf"/>
</dbReference>
<evidence type="ECO:0000313" key="3">
    <source>
        <dbReference type="Proteomes" id="UP000295765"/>
    </source>
</evidence>
<keyword evidence="1" id="KW-0732">Signal</keyword>
<dbReference type="AlphaFoldDB" id="A0A4R2L795"/>
<comment type="caution">
    <text evidence="2">The sequence shown here is derived from an EMBL/GenBank/DDBJ whole genome shotgun (WGS) entry which is preliminary data.</text>
</comment>
<gene>
    <name evidence="2" type="ORF">EV699_10257</name>
</gene>
<dbReference type="SUPFAM" id="SSF50969">
    <property type="entry name" value="YVTN repeat-like/Quinoprotein amine dehydrogenase"/>
    <property type="match status" value="1"/>
</dbReference>
<dbReference type="InterPro" id="IPR023879">
    <property type="entry name" value="QH-AmDH_bsu"/>
</dbReference>
<evidence type="ECO:0000313" key="2">
    <source>
        <dbReference type="EMBL" id="TCO83359.1"/>
    </source>
</evidence>
<dbReference type="EMBL" id="SLWY01000002">
    <property type="protein sequence ID" value="TCO83359.1"/>
    <property type="molecule type" value="Genomic_DNA"/>
</dbReference>
<dbReference type="RefSeq" id="WP_132538225.1">
    <property type="nucleotide sequence ID" value="NZ_SLWY01000002.1"/>
</dbReference>
<dbReference type="OrthoDB" id="5345984at2"/>
<reference evidence="2 3" key="1">
    <citation type="submission" date="2019-03" db="EMBL/GenBank/DDBJ databases">
        <title>Genomic Encyclopedia of Type Strains, Phase IV (KMG-IV): sequencing the most valuable type-strain genomes for metagenomic binning, comparative biology and taxonomic classification.</title>
        <authorList>
            <person name="Goeker M."/>
        </authorList>
    </citation>
    <scope>NUCLEOTIDE SEQUENCE [LARGE SCALE GENOMIC DNA]</scope>
    <source>
        <strain evidence="2 3">DSM 25287</strain>
    </source>
</reference>
<dbReference type="InterPro" id="IPR011044">
    <property type="entry name" value="Quino_amine_DH_bsu"/>
</dbReference>
<dbReference type="PANTHER" id="PTHR47197">
    <property type="entry name" value="PROTEIN NIRF"/>
    <property type="match status" value="1"/>
</dbReference>
<dbReference type="NCBIfam" id="TIGR03907">
    <property type="entry name" value="QH_beta"/>
    <property type="match status" value="1"/>
</dbReference>
<dbReference type="Proteomes" id="UP000295765">
    <property type="component" value="Unassembled WGS sequence"/>
</dbReference>